<dbReference type="InterPro" id="IPR036705">
    <property type="entry name" value="Ribosyl_crysJ1_sf"/>
</dbReference>
<comment type="similarity">
    <text evidence="1">Belongs to the ADP-ribosylglycohydrolase family.</text>
</comment>
<evidence type="ECO:0000256" key="3">
    <source>
        <dbReference type="SAM" id="MobiDB-lite"/>
    </source>
</evidence>
<evidence type="ECO:0008006" key="6">
    <source>
        <dbReference type="Google" id="ProtNLM"/>
    </source>
</evidence>
<feature type="compositionally biased region" description="Basic residues" evidence="3">
    <location>
        <begin position="431"/>
        <end position="440"/>
    </location>
</feature>
<dbReference type="AlphaFoldDB" id="A0A7T0G2M6"/>
<evidence type="ECO:0000313" key="4">
    <source>
        <dbReference type="EMBL" id="QPJ64500.1"/>
    </source>
</evidence>
<dbReference type="Pfam" id="PF03747">
    <property type="entry name" value="ADP_ribosyl_GH"/>
    <property type="match status" value="1"/>
</dbReference>
<proteinExistence type="inferred from homology"/>
<feature type="compositionally biased region" description="Basic and acidic residues" evidence="3">
    <location>
        <begin position="410"/>
        <end position="430"/>
    </location>
</feature>
<protein>
    <recommendedName>
        <fullName evidence="6">ADP-ribosylglycohydrolase</fullName>
    </recommendedName>
</protein>
<dbReference type="PANTHER" id="PTHR16222:SF24">
    <property type="entry name" value="ADP-RIBOSYLHYDROLASE ARH3"/>
    <property type="match status" value="1"/>
</dbReference>
<feature type="region of interest" description="Disordered" evidence="3">
    <location>
        <begin position="379"/>
        <end position="448"/>
    </location>
</feature>
<dbReference type="SUPFAM" id="SSF101478">
    <property type="entry name" value="ADP-ribosylglycohydrolase"/>
    <property type="match status" value="1"/>
</dbReference>
<dbReference type="Gene3D" id="1.10.4080.10">
    <property type="entry name" value="ADP-ribosylation/Crystallin J1"/>
    <property type="match status" value="1"/>
</dbReference>
<dbReference type="InterPro" id="IPR050792">
    <property type="entry name" value="ADP-ribosylglycohydrolase"/>
</dbReference>
<evidence type="ECO:0000256" key="1">
    <source>
        <dbReference type="ARBA" id="ARBA00010702"/>
    </source>
</evidence>
<dbReference type="EMBL" id="CP048620">
    <property type="protein sequence ID" value="QPJ64500.1"/>
    <property type="molecule type" value="Genomic_DNA"/>
</dbReference>
<name>A0A7T0G2M6_9BACT</name>
<dbReference type="PANTHER" id="PTHR16222">
    <property type="entry name" value="ADP-RIBOSYLGLYCOHYDROLASE"/>
    <property type="match status" value="1"/>
</dbReference>
<organism evidence="4 5">
    <name type="scientific">Candidatus Nitrohelix vancouverensis</name>
    <dbReference type="NCBI Taxonomy" id="2705534"/>
    <lineage>
        <taxon>Bacteria</taxon>
        <taxon>Pseudomonadati</taxon>
        <taxon>Nitrospinota/Tectimicrobiota group</taxon>
        <taxon>Nitrospinota</taxon>
        <taxon>Nitrospinia</taxon>
        <taxon>Nitrospinales</taxon>
        <taxon>Nitrospinaceae</taxon>
        <taxon>Candidatus Nitrohelix</taxon>
    </lineage>
</organism>
<dbReference type="InterPro" id="IPR005502">
    <property type="entry name" value="Ribosyl_crysJ1"/>
</dbReference>
<evidence type="ECO:0000313" key="5">
    <source>
        <dbReference type="Proteomes" id="UP000594464"/>
    </source>
</evidence>
<evidence type="ECO:0000256" key="2">
    <source>
        <dbReference type="ARBA" id="ARBA00022801"/>
    </source>
</evidence>
<sequence>MDSRNDKIMGSLLGLAIGDALAAPARGLKPETIQQLFKQMDGFKDVRPFLGKGVKRYRMRGLYGAQTQLALAVCDALLIDKKAGIEAVAERLRELSSGGPEGRFGMYRSPEGVCVRALESLVNRDELLDCELKSATLSFSTMAIPAALYYQKTSATLLRLWLETSLMMSRHLWEATGAALTGFATLQLLDLEAPSEDETPERVAEILKAMIAFCAEVNATFKDLFPEAAAETNEKLFKGFTVTLEGLLERFDEPEAELFAWISKNASEFAGVEIRHPNQGHPLTLIPLALILLSRVHGFSSVMTQGLNMGRETEKIGSLLGAWAGAWYGEEAIPQEWRTGLVNAREIKSRGKALARKGNANGLKELYELESGATSKNYQEEKKYVQTPTTRKASGRDVLPDIWSVDGDDDEHKKPLRDDPIQRRKFERDKARKKKDRRKNLPSDMDFF</sequence>
<accession>A0A7T0G2M6</accession>
<dbReference type="GO" id="GO:0016787">
    <property type="term" value="F:hydrolase activity"/>
    <property type="evidence" value="ECO:0007669"/>
    <property type="project" value="UniProtKB-KW"/>
</dbReference>
<keyword evidence="2" id="KW-0378">Hydrolase</keyword>
<gene>
    <name evidence="4" type="ORF">G3M78_03435</name>
</gene>
<dbReference type="Proteomes" id="UP000594464">
    <property type="component" value="Chromosome"/>
</dbReference>
<reference evidence="5" key="1">
    <citation type="submission" date="2020-02" db="EMBL/GenBank/DDBJ databases">
        <title>Genomic and physiological characterization of two novel Nitrospinaceae genera.</title>
        <authorList>
            <person name="Mueller A.J."/>
            <person name="Jung M.-Y."/>
            <person name="Strachan C.R."/>
            <person name="Herbold C.W."/>
            <person name="Kirkegaard R.H."/>
            <person name="Daims H."/>
        </authorList>
    </citation>
    <scope>NUCLEOTIDE SEQUENCE [LARGE SCALE GENOMIC DNA]</scope>
</reference>
<dbReference type="KEGG" id="nva:G3M78_03435"/>